<dbReference type="InterPro" id="IPR000483">
    <property type="entry name" value="Cys-rich_flank_reg_C"/>
</dbReference>
<evidence type="ECO:0000256" key="6">
    <source>
        <dbReference type="ARBA" id="ARBA00022729"/>
    </source>
</evidence>
<dbReference type="Pfam" id="PF01582">
    <property type="entry name" value="TIR"/>
    <property type="match status" value="1"/>
</dbReference>
<evidence type="ECO:0000256" key="15">
    <source>
        <dbReference type="ARBA" id="ARBA00023198"/>
    </source>
</evidence>
<reference evidence="20 21" key="1">
    <citation type="submission" date="2019-01" db="EMBL/GenBank/DDBJ databases">
        <title>Draft Genome and Complete Hox-Cluster Characterization of the Sterlet Sturgeon (Acipenser ruthenus).</title>
        <authorList>
            <person name="Wei Q."/>
        </authorList>
    </citation>
    <scope>NUCLEOTIDE SEQUENCE [LARGE SCALE GENOMIC DNA]</scope>
    <source>
        <strain evidence="20">WHYD16114868_AA</strain>
        <tissue evidence="20">Blood</tissue>
    </source>
</reference>
<evidence type="ECO:0000256" key="17">
    <source>
        <dbReference type="RuleBase" id="RU363040"/>
    </source>
</evidence>
<name>A0A444V1C1_ACIRT</name>
<dbReference type="Pfam" id="PF00560">
    <property type="entry name" value="LRR_1"/>
    <property type="match status" value="1"/>
</dbReference>
<evidence type="ECO:0000256" key="16">
    <source>
        <dbReference type="PROSITE-ProRule" id="PRU00500"/>
    </source>
</evidence>
<protein>
    <recommendedName>
        <fullName evidence="17">Toll-like receptor</fullName>
    </recommendedName>
</protein>
<dbReference type="SMART" id="SM00211">
    <property type="entry name" value="TY"/>
    <property type="match status" value="1"/>
</dbReference>
<comment type="caution">
    <text evidence="16 17">Lacks conserved residue(s) required for the propagation of feature annotation.</text>
</comment>
<dbReference type="GO" id="GO:0005886">
    <property type="term" value="C:plasma membrane"/>
    <property type="evidence" value="ECO:0007669"/>
    <property type="project" value="TreeGrafter"/>
</dbReference>
<dbReference type="GO" id="GO:0042289">
    <property type="term" value="F:MHC class II protein binding"/>
    <property type="evidence" value="ECO:0007669"/>
    <property type="project" value="InterPro"/>
</dbReference>
<evidence type="ECO:0000256" key="7">
    <source>
        <dbReference type="ARBA" id="ARBA00022737"/>
    </source>
</evidence>
<dbReference type="Pfam" id="PF00086">
    <property type="entry name" value="Thyroglobulin_1"/>
    <property type="match status" value="1"/>
</dbReference>
<keyword evidence="3 17" id="KW-0399">Innate immunity</keyword>
<dbReference type="Gene3D" id="1.10.870.10">
    <property type="entry name" value="MHC class II-associated invariant chain, trimerisation domain"/>
    <property type="match status" value="1"/>
</dbReference>
<accession>A0A444V1C1</accession>
<dbReference type="Gene3D" id="3.40.50.10140">
    <property type="entry name" value="Toll/interleukin-1 receptor homology (TIR) domain"/>
    <property type="match status" value="1"/>
</dbReference>
<dbReference type="PRINTS" id="PR01537">
    <property type="entry name" value="INTRLKN1R1F"/>
</dbReference>
<dbReference type="SMART" id="SM00364">
    <property type="entry name" value="LRR_BAC"/>
    <property type="match status" value="4"/>
</dbReference>
<dbReference type="Proteomes" id="UP000289886">
    <property type="component" value="Unassembled WGS sequence"/>
</dbReference>
<dbReference type="GO" id="GO:0070206">
    <property type="term" value="P:protein trimerization"/>
    <property type="evidence" value="ECO:0007669"/>
    <property type="project" value="InterPro"/>
</dbReference>
<comment type="caution">
    <text evidence="20">The sequence shown here is derived from an EMBL/GenBank/DDBJ whole genome shotgun (WGS) entry which is preliminary data.</text>
</comment>
<keyword evidence="11 17" id="KW-0472">Membrane</keyword>
<evidence type="ECO:0000256" key="5">
    <source>
        <dbReference type="ARBA" id="ARBA00022692"/>
    </source>
</evidence>
<keyword evidence="12 16" id="KW-1015">Disulfide bond</keyword>
<evidence type="ECO:0000313" key="21">
    <source>
        <dbReference type="Proteomes" id="UP000289886"/>
    </source>
</evidence>
<keyword evidence="4" id="KW-0433">Leucine-rich repeat</keyword>
<dbReference type="SUPFAM" id="SSF57610">
    <property type="entry name" value="Thyroglobulin type-1 domain"/>
    <property type="match status" value="1"/>
</dbReference>
<keyword evidence="14" id="KW-0325">Glycoprotein</keyword>
<dbReference type="SUPFAM" id="SSF52058">
    <property type="entry name" value="L domain-like"/>
    <property type="match status" value="2"/>
</dbReference>
<dbReference type="Gene3D" id="4.10.800.10">
    <property type="entry name" value="Thyroglobulin type-1"/>
    <property type="match status" value="1"/>
</dbReference>
<dbReference type="Pfam" id="PF13516">
    <property type="entry name" value="LRR_6"/>
    <property type="match status" value="1"/>
</dbReference>
<dbReference type="InterPro" id="IPR011988">
    <property type="entry name" value="MHC_II-assoc_invariant_trimer"/>
</dbReference>
<comment type="subcellular location">
    <subcellularLocation>
        <location evidence="1 17">Membrane</location>
        <topology evidence="1 17">Single-pass type I membrane protein</topology>
    </subcellularLocation>
</comment>
<evidence type="ECO:0000259" key="18">
    <source>
        <dbReference type="PROSITE" id="PS50104"/>
    </source>
</evidence>
<dbReference type="Pfam" id="PF08831">
    <property type="entry name" value="MHCassoc_trimer"/>
    <property type="match status" value="1"/>
</dbReference>
<organism evidence="20 21">
    <name type="scientific">Acipenser ruthenus</name>
    <name type="common">Sterlet sturgeon</name>
    <dbReference type="NCBI Taxonomy" id="7906"/>
    <lineage>
        <taxon>Eukaryota</taxon>
        <taxon>Metazoa</taxon>
        <taxon>Chordata</taxon>
        <taxon>Craniata</taxon>
        <taxon>Vertebrata</taxon>
        <taxon>Euteleostomi</taxon>
        <taxon>Actinopterygii</taxon>
        <taxon>Chondrostei</taxon>
        <taxon>Acipenseriformes</taxon>
        <taxon>Acipenseridae</taxon>
        <taxon>Acipenser</taxon>
    </lineage>
</organism>
<keyword evidence="10" id="KW-0520">NAD</keyword>
<dbReference type="SMART" id="SM00255">
    <property type="entry name" value="TIR"/>
    <property type="match status" value="1"/>
</dbReference>
<dbReference type="EMBL" id="SCEB01003667">
    <property type="protein sequence ID" value="RXM94182.1"/>
    <property type="molecule type" value="Genomic_DNA"/>
</dbReference>
<dbReference type="Gene3D" id="3.80.10.10">
    <property type="entry name" value="Ribonuclease Inhibitor"/>
    <property type="match status" value="4"/>
</dbReference>
<evidence type="ECO:0000256" key="10">
    <source>
        <dbReference type="ARBA" id="ARBA00023027"/>
    </source>
</evidence>
<evidence type="ECO:0000256" key="3">
    <source>
        <dbReference type="ARBA" id="ARBA00022588"/>
    </source>
</evidence>
<keyword evidence="9 17" id="KW-1133">Transmembrane helix</keyword>
<dbReference type="SUPFAM" id="SSF52200">
    <property type="entry name" value="Toll/Interleukin receptor TIR domain"/>
    <property type="match status" value="1"/>
</dbReference>
<dbReference type="Pfam" id="PF13855">
    <property type="entry name" value="LRR_8"/>
    <property type="match status" value="1"/>
</dbReference>
<dbReference type="InterPro" id="IPR036613">
    <property type="entry name" value="MHCII_invariant_trimer_sf"/>
</dbReference>
<dbReference type="GO" id="GO:0042497">
    <property type="term" value="F:triacyl lipopeptide binding"/>
    <property type="evidence" value="ECO:0007669"/>
    <property type="project" value="TreeGrafter"/>
</dbReference>
<dbReference type="InterPro" id="IPR032675">
    <property type="entry name" value="LRR_dom_sf"/>
</dbReference>
<evidence type="ECO:0000256" key="8">
    <source>
        <dbReference type="ARBA" id="ARBA00022859"/>
    </source>
</evidence>
<dbReference type="InterPro" id="IPR001611">
    <property type="entry name" value="Leu-rich_rpt"/>
</dbReference>
<dbReference type="GO" id="GO:0019882">
    <property type="term" value="P:antigen processing and presentation"/>
    <property type="evidence" value="ECO:0007669"/>
    <property type="project" value="InterPro"/>
</dbReference>
<evidence type="ECO:0000256" key="12">
    <source>
        <dbReference type="ARBA" id="ARBA00023157"/>
    </source>
</evidence>
<dbReference type="InterPro" id="IPR000157">
    <property type="entry name" value="TIR_dom"/>
</dbReference>
<dbReference type="InterPro" id="IPR036857">
    <property type="entry name" value="Thyroglobulin_1_sf"/>
</dbReference>
<dbReference type="PROSITE" id="PS00484">
    <property type="entry name" value="THYROGLOBULIN_1_1"/>
    <property type="match status" value="1"/>
</dbReference>
<feature type="transmembrane region" description="Helical" evidence="17">
    <location>
        <begin position="514"/>
        <end position="537"/>
    </location>
</feature>
<evidence type="ECO:0000256" key="1">
    <source>
        <dbReference type="ARBA" id="ARBA00004479"/>
    </source>
</evidence>
<dbReference type="GO" id="GO:0043235">
    <property type="term" value="C:receptor complex"/>
    <property type="evidence" value="ECO:0007669"/>
    <property type="project" value="TreeGrafter"/>
</dbReference>
<sequence>MSKTPPTKHYCSLCCSALSPPKKLRMPMFNMPMLVSDSADEKPKKIPMTPLEDTATVSLEKQVKGLLQQEDPDQTLPQFNETLLDNLKSLKEQMNSSDWKGFESWLRHWLIFQMAQKKPAQPTIAPVQTTTPMEESGVQSKCQLEASSPSVHPGVYRPQCDEEGNYLPKQCWSSTGYCWCVDKNGDELAGTRTRSGLDCNFVLPNTNIREIVLINSTVEDNQKPIVLLLPSSLLTSVTVVNGSLPSSYLLPNSSYLHSWVMSSIKKAVLVQSQVSQLECRFIRHLKSLEELDLSENELNDGFIDLTECPDAFKKLSILKLSHNRFQTYKDVCHSLENLTSLVDLDLSHNNFSVPPSACSWHQMFGVFNLSDTKLQQIQNYLPSKVEVLDLSNNNLLLFSASPQGLRELYLSNNGLLVLPALHDMPNLQILQIDGNDLTTFSERDIEDLKQLQAVTAGRNSFHCDCSSKDTTDSLVKMSSILKDWPDDYVCDSPSLRQGTHVKDLNLSFFVCHTALVLSLICVGILIVISSIAGLVCYKVQRARKQGGGEAVMKYDNTEPWCITEVSNTLGNPCTFKCNSLSIVLLQRRTMWVSVCATLSSLLLCLNTVAEGWSCSYEETQSYCRCTTEDKDFNTMSVCANASTFEILGKYLEEVPIELQAFLSKLHTSDPKRIILKKVNVSDSFVNHVGGGFLGSLEIEDSEYTGIGHWTFKNKNYPILTSVWIVNVTIVEFYKFYSLHYLGRTLKALRNVTVIQCNLFLIPCEGSKQMTNLEYLDLSENKLQDIAMTTSVCPGGYPKLRVLKLRKNYLKSYQTLCNTLSKLSKLTHLDLSQHDFSKPPLSCSWQQSFQIFNLSDTRLNHIQNYLPATVEILDLSKNRLAVLDITLPTVKKLYLSNNVLQELPPAQNCPNVEVLCIETNKLTDIKKERLLAFRNLKYLKAGRNMYSCSCEFMSEIPDLMSAAAFVKDWPDDYVCETPSHHKGSKVKDVQLSLLECHRSLVLVLISGGTLIVLCILGFIWYKTHATWYLRMAWQWLQAKRRTVKATTDLNAKFDAFISYSESDSEWVDNFLVPQLENTNEPFKLCLHKRDFLPGKWIMDNIIESIEESRKTLFVISKHFVSSEWCKYELEFSQHRFFDENNDFLILVLLEPIPRECIPRRFCKLHKLMSKNTYLEWPEEDDQQGIFWEKLRTALISQ</sequence>
<feature type="domain" description="Thyroglobulin type-1" evidence="19">
    <location>
        <begin position="139"/>
        <end position="199"/>
    </location>
</feature>
<evidence type="ECO:0000313" key="20">
    <source>
        <dbReference type="EMBL" id="RXM94182.1"/>
    </source>
</evidence>
<dbReference type="SUPFAM" id="SSF48305">
    <property type="entry name" value="Class II MHC-associated invariant chain ectoplasmic trimerization domain"/>
    <property type="match status" value="1"/>
</dbReference>
<dbReference type="SMART" id="SM00369">
    <property type="entry name" value="LRR_TYP"/>
    <property type="match status" value="6"/>
</dbReference>
<gene>
    <name evidence="20" type="ORF">EOD39_18271</name>
</gene>
<evidence type="ECO:0000256" key="11">
    <source>
        <dbReference type="ARBA" id="ARBA00023136"/>
    </source>
</evidence>
<dbReference type="GO" id="GO:0002224">
    <property type="term" value="P:toll-like receptor signaling pathway"/>
    <property type="evidence" value="ECO:0007669"/>
    <property type="project" value="TreeGrafter"/>
</dbReference>
<evidence type="ECO:0000256" key="13">
    <source>
        <dbReference type="ARBA" id="ARBA00023170"/>
    </source>
</evidence>
<feature type="transmembrane region" description="Helical" evidence="17">
    <location>
        <begin position="999"/>
        <end position="1020"/>
    </location>
</feature>
<dbReference type="GO" id="GO:0038023">
    <property type="term" value="F:signaling receptor activity"/>
    <property type="evidence" value="ECO:0007669"/>
    <property type="project" value="TreeGrafter"/>
</dbReference>
<dbReference type="Pfam" id="PF01463">
    <property type="entry name" value="LRRCT"/>
    <property type="match status" value="2"/>
</dbReference>
<dbReference type="FunFam" id="3.40.50.10140:FF:000001">
    <property type="entry name" value="Toll-like receptor 2"/>
    <property type="match status" value="1"/>
</dbReference>
<dbReference type="AlphaFoldDB" id="A0A444V1C1"/>
<keyword evidence="15 17" id="KW-0395">Inflammatory response</keyword>
<dbReference type="GO" id="GO:0006954">
    <property type="term" value="P:inflammatory response"/>
    <property type="evidence" value="ECO:0007669"/>
    <property type="project" value="UniProtKB-KW"/>
</dbReference>
<dbReference type="PANTHER" id="PTHR24365:SF17">
    <property type="entry name" value="TOLL-LIKE RECEPTOR 2"/>
    <property type="match status" value="1"/>
</dbReference>
<evidence type="ECO:0000256" key="4">
    <source>
        <dbReference type="ARBA" id="ARBA00022614"/>
    </source>
</evidence>
<keyword evidence="5 17" id="KW-0812">Transmembrane</keyword>
<dbReference type="InterPro" id="IPR000716">
    <property type="entry name" value="Thyroglobulin_1"/>
</dbReference>
<comment type="similarity">
    <text evidence="2 17">Belongs to the Toll-like receptor family.</text>
</comment>
<dbReference type="PANTHER" id="PTHR24365">
    <property type="entry name" value="TOLL-LIKE RECEPTOR"/>
    <property type="match status" value="1"/>
</dbReference>
<keyword evidence="7" id="KW-0677">Repeat</keyword>
<keyword evidence="8 17" id="KW-0391">Immunity</keyword>
<dbReference type="InterPro" id="IPR003591">
    <property type="entry name" value="Leu-rich_rpt_typical-subtyp"/>
</dbReference>
<dbReference type="PROSITE" id="PS51450">
    <property type="entry name" value="LRR"/>
    <property type="match status" value="2"/>
</dbReference>
<proteinExistence type="inferred from homology"/>
<feature type="domain" description="TIR" evidence="18">
    <location>
        <begin position="1050"/>
        <end position="1193"/>
    </location>
</feature>
<evidence type="ECO:0000256" key="9">
    <source>
        <dbReference type="ARBA" id="ARBA00022989"/>
    </source>
</evidence>
<evidence type="ECO:0000256" key="2">
    <source>
        <dbReference type="ARBA" id="ARBA00009634"/>
    </source>
</evidence>
<keyword evidence="13 17" id="KW-0675">Receptor</keyword>
<dbReference type="InterPro" id="IPR035897">
    <property type="entry name" value="Toll_tir_struct_dom_sf"/>
</dbReference>
<evidence type="ECO:0000259" key="19">
    <source>
        <dbReference type="PROSITE" id="PS51162"/>
    </source>
</evidence>
<dbReference type="GO" id="GO:0045087">
    <property type="term" value="P:innate immune response"/>
    <property type="evidence" value="ECO:0007669"/>
    <property type="project" value="UniProtKB-KW"/>
</dbReference>
<evidence type="ECO:0000256" key="14">
    <source>
        <dbReference type="ARBA" id="ARBA00023180"/>
    </source>
</evidence>
<keyword evidence="6" id="KW-0732">Signal</keyword>
<keyword evidence="21" id="KW-1185">Reference proteome</keyword>
<dbReference type="PROSITE" id="PS51162">
    <property type="entry name" value="THYROGLOBULIN_1_2"/>
    <property type="match status" value="1"/>
</dbReference>
<dbReference type="PROSITE" id="PS50104">
    <property type="entry name" value="TIR"/>
    <property type="match status" value="1"/>
</dbReference>
<dbReference type="SMART" id="SM00082">
    <property type="entry name" value="LRRCT"/>
    <property type="match status" value="2"/>
</dbReference>
<feature type="disulfide bond" evidence="16">
    <location>
        <begin position="171"/>
        <end position="178"/>
    </location>
</feature>
<dbReference type="CDD" id="cd00191">
    <property type="entry name" value="TY"/>
    <property type="match status" value="1"/>
</dbReference>